<proteinExistence type="predicted"/>
<reference evidence="1 2" key="1">
    <citation type="journal article" date="2022" name="New Phytol.">
        <title>Ecological generalism drives hyperdiversity of secondary metabolite gene clusters in xylarialean endophytes.</title>
        <authorList>
            <person name="Franco M.E.E."/>
            <person name="Wisecaver J.H."/>
            <person name="Arnold A.E."/>
            <person name="Ju Y.M."/>
            <person name="Slot J.C."/>
            <person name="Ahrendt S."/>
            <person name="Moore L.P."/>
            <person name="Eastman K.E."/>
            <person name="Scott K."/>
            <person name="Konkel Z."/>
            <person name="Mondo S.J."/>
            <person name="Kuo A."/>
            <person name="Hayes R.D."/>
            <person name="Haridas S."/>
            <person name="Andreopoulos B."/>
            <person name="Riley R."/>
            <person name="LaButti K."/>
            <person name="Pangilinan J."/>
            <person name="Lipzen A."/>
            <person name="Amirebrahimi M."/>
            <person name="Yan J."/>
            <person name="Adam C."/>
            <person name="Keymanesh K."/>
            <person name="Ng V."/>
            <person name="Louie K."/>
            <person name="Northen T."/>
            <person name="Drula E."/>
            <person name="Henrissat B."/>
            <person name="Hsieh H.M."/>
            <person name="Youens-Clark K."/>
            <person name="Lutzoni F."/>
            <person name="Miadlikowska J."/>
            <person name="Eastwood D.C."/>
            <person name="Hamelin R.C."/>
            <person name="Grigoriev I.V."/>
            <person name="U'Ren J.M."/>
        </authorList>
    </citation>
    <scope>NUCLEOTIDE SEQUENCE [LARGE SCALE GENOMIC DNA]</scope>
    <source>
        <strain evidence="1 2">CBS 119005</strain>
    </source>
</reference>
<dbReference type="EMBL" id="MU393455">
    <property type="protein sequence ID" value="KAI4866728.1"/>
    <property type="molecule type" value="Genomic_DNA"/>
</dbReference>
<keyword evidence="2" id="KW-1185">Reference proteome</keyword>
<organism evidence="1 2">
    <name type="scientific">Hypoxylon rubiginosum</name>
    <dbReference type="NCBI Taxonomy" id="110542"/>
    <lineage>
        <taxon>Eukaryota</taxon>
        <taxon>Fungi</taxon>
        <taxon>Dikarya</taxon>
        <taxon>Ascomycota</taxon>
        <taxon>Pezizomycotina</taxon>
        <taxon>Sordariomycetes</taxon>
        <taxon>Xylariomycetidae</taxon>
        <taxon>Xylariales</taxon>
        <taxon>Hypoxylaceae</taxon>
        <taxon>Hypoxylon</taxon>
    </lineage>
</organism>
<gene>
    <name evidence="1" type="ORF">F4820DRAFT_241073</name>
</gene>
<comment type="caution">
    <text evidence="1">The sequence shown here is derived from an EMBL/GenBank/DDBJ whole genome shotgun (WGS) entry which is preliminary data.</text>
</comment>
<protein>
    <submittedName>
        <fullName evidence="1">Uncharacterized protein</fullName>
    </submittedName>
</protein>
<accession>A0ACB9Z661</accession>
<evidence type="ECO:0000313" key="2">
    <source>
        <dbReference type="Proteomes" id="UP001497700"/>
    </source>
</evidence>
<sequence length="148" mass="15875">MPFPSPPVAYVLGAGSILIGLHCFLRPREEYGRFGLPLEPAPRHQKDGTTPTDTAGRASPLMHLKGIREITYGLALGTLQYLGQEDALTAMVGIVSLAGLGDGIIVWLNSGPELRHKAFGHWGAFVALAGWSWWRATSQMVSAADTHG</sequence>
<dbReference type="Proteomes" id="UP001497700">
    <property type="component" value="Unassembled WGS sequence"/>
</dbReference>
<evidence type="ECO:0000313" key="1">
    <source>
        <dbReference type="EMBL" id="KAI4866728.1"/>
    </source>
</evidence>
<name>A0ACB9Z661_9PEZI</name>